<feature type="compositionally biased region" description="Polar residues" evidence="1">
    <location>
        <begin position="200"/>
        <end position="213"/>
    </location>
</feature>
<gene>
    <name evidence="3" type="ORF">Pa4123_04890</name>
</gene>
<feature type="compositionally biased region" description="Basic and acidic residues" evidence="1">
    <location>
        <begin position="218"/>
        <end position="253"/>
    </location>
</feature>
<dbReference type="EMBL" id="BSDI01000001">
    <property type="protein sequence ID" value="GLH95217.1"/>
    <property type="molecule type" value="Genomic_DNA"/>
</dbReference>
<proteinExistence type="predicted"/>
<keyword evidence="2" id="KW-0472">Membrane</keyword>
<evidence type="ECO:0000313" key="4">
    <source>
        <dbReference type="Proteomes" id="UP001144280"/>
    </source>
</evidence>
<evidence type="ECO:0000256" key="1">
    <source>
        <dbReference type="SAM" id="MobiDB-lite"/>
    </source>
</evidence>
<feature type="transmembrane region" description="Helical" evidence="2">
    <location>
        <begin position="540"/>
        <end position="561"/>
    </location>
</feature>
<keyword evidence="2" id="KW-0812">Transmembrane</keyword>
<organism evidence="3 4">
    <name type="scientific">Phytohabitans aurantiacus</name>
    <dbReference type="NCBI Taxonomy" id="3016789"/>
    <lineage>
        <taxon>Bacteria</taxon>
        <taxon>Bacillati</taxon>
        <taxon>Actinomycetota</taxon>
        <taxon>Actinomycetes</taxon>
        <taxon>Micromonosporales</taxon>
        <taxon>Micromonosporaceae</taxon>
    </lineage>
</organism>
<feature type="transmembrane region" description="Helical" evidence="2">
    <location>
        <begin position="473"/>
        <end position="495"/>
    </location>
</feature>
<feature type="region of interest" description="Disordered" evidence="1">
    <location>
        <begin position="70"/>
        <end position="438"/>
    </location>
</feature>
<sequence length="567" mass="62996">MNKYWGRLPEYRVTCPDTIPTMWRKKFGPATSSRVGLSLPLANMPRRPVAVQYQEGHAFAVDYRDWGYDTRGPRDRRASDDTPSSERGSTGEIERLRGRRTGAHRADGDPEAEPPRIGYATLSEFRSAYRGRRRQEDTPPATDRPYGRRSARERWEERADESRDLRPEVNTTEWTREAYTGEWSRSDYADPPAYTDRSDFTGQWTTGEASTAQWVKPESFDDERPRRSSRRSESRGETRGESRREWRGEERGETTSAGRWDTGRRSYDPPASSIPASAMPSSSMPLSSIPSSSVPASGLPGRYDELPSRFSDRERDEDDFDRPSWAAGRDTSPTGRRRRSWQDQIEPRWDNDEGEPEPDDIEPRSGVGGGSGREKFETRWTAGELDDETSVRLSRDDPRWVGIPSSAPRSPAVAYPDEMRGRVPAPRSAPPLDRGFTSRQRAAAPAFSRRASVVEVADDDDELLEDAPRGTTAGAILATLAFYAVPLVIFVVYTFTIGSADRTQAFNSLVGATGRFGAALALSVVVAVFIRWLSATWRSVSVGLAAAVVGGGLSTVVLSVISGQPLG</sequence>
<dbReference type="Proteomes" id="UP001144280">
    <property type="component" value="Unassembled WGS sequence"/>
</dbReference>
<evidence type="ECO:0000313" key="3">
    <source>
        <dbReference type="EMBL" id="GLH95217.1"/>
    </source>
</evidence>
<name>A0ABQ5QN16_9ACTN</name>
<feature type="compositionally biased region" description="Basic and acidic residues" evidence="1">
    <location>
        <begin position="389"/>
        <end position="399"/>
    </location>
</feature>
<protein>
    <submittedName>
        <fullName evidence="3">Uncharacterized protein</fullName>
    </submittedName>
</protein>
<comment type="caution">
    <text evidence="3">The sequence shown here is derived from an EMBL/GenBank/DDBJ whole genome shotgun (WGS) entry which is preliminary data.</text>
</comment>
<accession>A0ABQ5QN16</accession>
<feature type="transmembrane region" description="Helical" evidence="2">
    <location>
        <begin position="516"/>
        <end position="534"/>
    </location>
</feature>
<feature type="compositionally biased region" description="Low complexity" evidence="1">
    <location>
        <begin position="269"/>
        <end position="297"/>
    </location>
</feature>
<feature type="compositionally biased region" description="Basic and acidic residues" evidence="1">
    <location>
        <begin position="70"/>
        <end position="80"/>
    </location>
</feature>
<feature type="compositionally biased region" description="Basic and acidic residues" evidence="1">
    <location>
        <begin position="150"/>
        <end position="167"/>
    </location>
</feature>
<keyword evidence="2" id="KW-1133">Transmembrane helix</keyword>
<feature type="compositionally biased region" description="Basic and acidic residues" evidence="1">
    <location>
        <begin position="302"/>
        <end position="314"/>
    </location>
</feature>
<keyword evidence="4" id="KW-1185">Reference proteome</keyword>
<reference evidence="3" key="1">
    <citation type="submission" date="2022-12" db="EMBL/GenBank/DDBJ databases">
        <title>New Phytohabitans aurantiacus sp. RD004123 nov., an actinomycete isolated from soil.</title>
        <authorList>
            <person name="Triningsih D.W."/>
            <person name="Harunari E."/>
            <person name="Igarashi Y."/>
        </authorList>
    </citation>
    <scope>NUCLEOTIDE SEQUENCE</scope>
    <source>
        <strain evidence="3">RD004123</strain>
    </source>
</reference>
<evidence type="ECO:0000256" key="2">
    <source>
        <dbReference type="SAM" id="Phobius"/>
    </source>
</evidence>